<dbReference type="PROSITE" id="PS50181">
    <property type="entry name" value="FBOX"/>
    <property type="match status" value="2"/>
</dbReference>
<keyword evidence="2 5" id="KW-0863">Zinc-finger</keyword>
<dbReference type="SMART" id="SM00256">
    <property type="entry name" value="FBOX"/>
    <property type="match status" value="2"/>
</dbReference>
<dbReference type="GO" id="GO:0008270">
    <property type="term" value="F:zinc ion binding"/>
    <property type="evidence" value="ECO:0007669"/>
    <property type="project" value="UniProtKB-KW"/>
</dbReference>
<evidence type="ECO:0000256" key="4">
    <source>
        <dbReference type="ARBA" id="ARBA00022833"/>
    </source>
</evidence>
<dbReference type="InterPro" id="IPR043013">
    <property type="entry name" value="Znf_TRAF_N"/>
</dbReference>
<dbReference type="Gene3D" id="3.30.40.150">
    <property type="entry name" value="TRAF-like zinc-finger, N-terminal subdomain"/>
    <property type="match status" value="2"/>
</dbReference>
<dbReference type="Pfam" id="PF15966">
    <property type="entry name" value="F-box_4"/>
    <property type="match status" value="2"/>
</dbReference>
<feature type="compositionally biased region" description="Low complexity" evidence="6">
    <location>
        <begin position="789"/>
        <end position="798"/>
    </location>
</feature>
<dbReference type="GO" id="GO:0005737">
    <property type="term" value="C:cytoplasm"/>
    <property type="evidence" value="ECO:0007669"/>
    <property type="project" value="TreeGrafter"/>
</dbReference>
<reference evidence="9" key="1">
    <citation type="submission" date="2025-08" db="UniProtKB">
        <authorList>
            <consortium name="Ensembl"/>
        </authorList>
    </citation>
    <scope>IDENTIFICATION</scope>
</reference>
<feature type="domain" description="TRAF-type" evidence="7">
    <location>
        <begin position="664"/>
        <end position="706"/>
    </location>
</feature>
<proteinExistence type="predicted"/>
<feature type="domain" description="TRAF-type" evidence="7">
    <location>
        <begin position="54"/>
        <end position="96"/>
    </location>
</feature>
<protein>
    <submittedName>
        <fullName evidence="9">F-box only protein 40-like</fullName>
    </submittedName>
</protein>
<dbReference type="Gene3D" id="1.20.1280.50">
    <property type="match status" value="1"/>
</dbReference>
<evidence type="ECO:0000256" key="5">
    <source>
        <dbReference type="PROSITE-ProRule" id="PRU00207"/>
    </source>
</evidence>
<dbReference type="InterPro" id="IPR031890">
    <property type="entry name" value="Fbxo30/Fbxo40"/>
</dbReference>
<feature type="domain" description="F-box" evidence="8">
    <location>
        <begin position="1144"/>
        <end position="1198"/>
    </location>
</feature>
<keyword evidence="1 5" id="KW-0479">Metal-binding</keyword>
<feature type="compositionally biased region" description="Basic and acidic residues" evidence="6">
    <location>
        <begin position="217"/>
        <end position="229"/>
    </location>
</feature>
<keyword evidence="10" id="KW-1185">Reference proteome</keyword>
<dbReference type="InParanoid" id="A0A672LQN2"/>
<reference evidence="9" key="2">
    <citation type="submission" date="2025-09" db="UniProtKB">
        <authorList>
            <consortium name="Ensembl"/>
        </authorList>
    </citation>
    <scope>IDENTIFICATION</scope>
</reference>
<dbReference type="PANTHER" id="PTHR15933:SF21">
    <property type="entry name" value="F-BOX ONLY PROTEIN 40"/>
    <property type="match status" value="1"/>
</dbReference>
<dbReference type="PANTHER" id="PTHR15933">
    <property type="entry name" value="PROTEIN CBG16327"/>
    <property type="match status" value="1"/>
</dbReference>
<evidence type="ECO:0000256" key="1">
    <source>
        <dbReference type="ARBA" id="ARBA00022723"/>
    </source>
</evidence>
<dbReference type="InterPro" id="IPR036047">
    <property type="entry name" value="F-box-like_dom_sf"/>
</dbReference>
<sequence>MSRYRRSGPRLHRHCETCYSRRCKASIEVSVSCMVINCRLLCGASFHMCKEDEHSLLCPNVNVPCLNAHYGCPFTMCRSRLAKHLEVCPASVVCCSMEWNRWPLENPEAPLYTNLLKELHEQESLDLSMALRDQKHLCARLKMRSYFPELMEEQEEEPAPVEKYDIVEGAVGKNTVCNGMHINGHGEDMVLNGPVDKEKYNLFEKMFSMEMGGCRQAEAEASKTEEKKGKNTSKGSSKPQGASVEPEKKEANASHVDISKTGLAPWQDGVLERLKREVKPREFNMYIVHHGRMLISFGQMDACTPKERDFVYGSLEPIPVQTLRSFKVPSSYKQRRIQLREFNTRVMTEHKCVGTSDLDISEKDGGEMDEMFSTLLCHAEAEIRGHKISEMVPTDGLYVDIATQTYNFSTAPFKYNATLTEITAGRGLKLHVDLDTETVTLRHNKSTSVFTFLCGHFFRRDEFASHFKNVHLDIQSSLSGWFEQRCPLAYLGCTFSQRRLQPSTHRAKVSYNQDLSIFTLTPEVTASLRSDSQTVPLQAHVKYEDSLSNLPFEVLYYIASYLDSFTLSQLALVSRLFRDICATFLQERGMVGFKWHKKSYSHGGTSWKPTKGRLRTQPSKLHRHCESCHSRRCKMAIEISVSCAIMSCRLLCGAVFHLCKEEEHMLLCPNDRVPCLNVEYGCPFIMCRSNVAKHLTVCPASVVSCSMEWNRWPIEESETPEFYENILKENYTQEPLDLSMALRDQQHLFHSLKMKTLFPELIEKVAEEPSVAVPEGAVGGVPLSNGVNEASASSSAEMEGGGLTQEEREELARNPTVVNIESYYIWEKMFSMELSGCKHTIKSIGQNPENSRKEIKPQANPSRLDVLREELSSLDSSTDIPQYNAYDMDEDKFLIATSLFACDTRPKKKLVYQHLEPMKIKTVRTFKVPTSFNAKQSRIRNPSHNKKVNSSVDTSDLGVEIDDIPKWDEVQATLLCSLERELRGHLIAESRSTDALLLDVGTQTYDFYLAPFKEETSLADITADRALKLHVHIQAESVTRRHNKSSSAFTYLCNHIFRRDEFPSHYKNVHSDIQSCISGWFEQRCPLAYLGCTFIQRRFQPSSHRATVFYDRELSTFCLRPKVSGTLYDGIKPVTVERKRARNTDALSRLPFEVLVHVAGFLDSFTLSQLALVSCLMREVCRTLLHDRGMVSLKWEKKVYSHGGWCWRARKRVWQFSNLFSTVDSWCFDKLPPISEHLKVCPYYQRENKTAPVPLTGVNECHEIKAHRNQSLVSMFMKNE</sequence>
<dbReference type="AlphaFoldDB" id="A0A672LQN2"/>
<evidence type="ECO:0000313" key="10">
    <source>
        <dbReference type="Proteomes" id="UP000472262"/>
    </source>
</evidence>
<gene>
    <name evidence="9" type="primary">fbxo40.2</name>
</gene>
<dbReference type="GO" id="GO:0061630">
    <property type="term" value="F:ubiquitin protein ligase activity"/>
    <property type="evidence" value="ECO:0007669"/>
    <property type="project" value="InterPro"/>
</dbReference>
<organism evidence="9 10">
    <name type="scientific">Sinocyclocheilus grahami</name>
    <name type="common">Dianchi golden-line fish</name>
    <name type="synonym">Barbus grahami</name>
    <dbReference type="NCBI Taxonomy" id="75366"/>
    <lineage>
        <taxon>Eukaryota</taxon>
        <taxon>Metazoa</taxon>
        <taxon>Chordata</taxon>
        <taxon>Craniata</taxon>
        <taxon>Vertebrata</taxon>
        <taxon>Euteleostomi</taxon>
        <taxon>Actinopterygii</taxon>
        <taxon>Neopterygii</taxon>
        <taxon>Teleostei</taxon>
        <taxon>Ostariophysi</taxon>
        <taxon>Cypriniformes</taxon>
        <taxon>Cyprinidae</taxon>
        <taxon>Cyprininae</taxon>
        <taxon>Sinocyclocheilus</taxon>
    </lineage>
</organism>
<evidence type="ECO:0000259" key="7">
    <source>
        <dbReference type="PROSITE" id="PS50145"/>
    </source>
</evidence>
<dbReference type="SUPFAM" id="SSF49599">
    <property type="entry name" value="TRAF domain-like"/>
    <property type="match status" value="1"/>
</dbReference>
<dbReference type="Pfam" id="PF15965">
    <property type="entry name" value="zf-TRAF_2"/>
    <property type="match status" value="2"/>
</dbReference>
<name>A0A672LQN2_SINGR</name>
<accession>A0A672LQN2</accession>
<evidence type="ECO:0000313" key="9">
    <source>
        <dbReference type="Ensembl" id="ENSSGRP00000026938.1"/>
    </source>
</evidence>
<keyword evidence="3" id="KW-0833">Ubl conjugation pathway</keyword>
<dbReference type="InterPro" id="IPR001293">
    <property type="entry name" value="Znf_TRAF"/>
</dbReference>
<feature type="domain" description="F-box" evidence="8">
    <location>
        <begin position="544"/>
        <end position="580"/>
    </location>
</feature>
<dbReference type="PROSITE" id="PS50145">
    <property type="entry name" value="ZF_TRAF"/>
    <property type="match status" value="2"/>
</dbReference>
<dbReference type="CDD" id="cd22101">
    <property type="entry name" value="F-box_FBXO30-like"/>
    <property type="match status" value="1"/>
</dbReference>
<dbReference type="Ensembl" id="ENSSGRT00000029007.1">
    <property type="protein sequence ID" value="ENSSGRP00000026938.1"/>
    <property type="gene ID" value="ENSSGRG00000015509.1"/>
</dbReference>
<dbReference type="InterPro" id="IPR001810">
    <property type="entry name" value="F-box_dom"/>
</dbReference>
<feature type="region of interest" description="Disordered" evidence="6">
    <location>
        <begin position="788"/>
        <end position="810"/>
    </location>
</feature>
<keyword evidence="4 5" id="KW-0862">Zinc</keyword>
<evidence type="ECO:0000256" key="6">
    <source>
        <dbReference type="SAM" id="MobiDB-lite"/>
    </source>
</evidence>
<dbReference type="Proteomes" id="UP000472262">
    <property type="component" value="Unassembled WGS sequence"/>
</dbReference>
<feature type="region of interest" description="Disordered" evidence="6">
    <location>
        <begin position="216"/>
        <end position="256"/>
    </location>
</feature>
<feature type="zinc finger region" description="TRAF-type" evidence="5">
    <location>
        <begin position="54"/>
        <end position="96"/>
    </location>
</feature>
<dbReference type="SUPFAM" id="SSF81383">
    <property type="entry name" value="F-box domain"/>
    <property type="match status" value="2"/>
</dbReference>
<feature type="zinc finger region" description="TRAF-type" evidence="5">
    <location>
        <begin position="664"/>
        <end position="706"/>
    </location>
</feature>
<evidence type="ECO:0000256" key="3">
    <source>
        <dbReference type="ARBA" id="ARBA00022786"/>
    </source>
</evidence>
<evidence type="ECO:0000259" key="8">
    <source>
        <dbReference type="PROSITE" id="PS50181"/>
    </source>
</evidence>
<evidence type="ECO:0000256" key="2">
    <source>
        <dbReference type="ARBA" id="ARBA00022771"/>
    </source>
</evidence>